<dbReference type="EMBL" id="JAVDZE010000004">
    <property type="protein sequence ID" value="MDV3104519.1"/>
    <property type="molecule type" value="Genomic_DNA"/>
</dbReference>
<proteinExistence type="predicted"/>
<keyword evidence="1" id="KW-1133">Transmembrane helix</keyword>
<keyword evidence="1" id="KW-0812">Transmembrane</keyword>
<evidence type="ECO:0000256" key="1">
    <source>
        <dbReference type="SAM" id="Phobius"/>
    </source>
</evidence>
<comment type="caution">
    <text evidence="2">The sequence shown here is derived from an EMBL/GenBank/DDBJ whole genome shotgun (WGS) entry which is preliminary data.</text>
</comment>
<feature type="transmembrane region" description="Helical" evidence="1">
    <location>
        <begin position="444"/>
        <end position="461"/>
    </location>
</feature>
<dbReference type="AlphaFoldDB" id="A0AAE4NV90"/>
<evidence type="ECO:0000313" key="2">
    <source>
        <dbReference type="EMBL" id="MDV3104519.1"/>
    </source>
</evidence>
<reference evidence="2 3" key="1">
    <citation type="submission" date="2023-08" db="EMBL/GenBank/DDBJ databases">
        <title>Draft genome sequence of Thermococcus waiotapuensis WT1T, a thermophilic sulphur-dependent archaeon from order Thermococcales.</title>
        <authorList>
            <person name="Manners S.H."/>
            <person name="Carere C.R."/>
            <person name="Dhami M.K."/>
            <person name="Dobson R.C.J."/>
            <person name="Stott M.B."/>
        </authorList>
    </citation>
    <scope>NUCLEOTIDE SEQUENCE [LARGE SCALE GENOMIC DNA]</scope>
    <source>
        <strain evidence="2 3">WT1</strain>
    </source>
</reference>
<organism evidence="2 3">
    <name type="scientific">Thermococcus waiotapuensis</name>
    <dbReference type="NCBI Taxonomy" id="90909"/>
    <lineage>
        <taxon>Archaea</taxon>
        <taxon>Methanobacteriati</taxon>
        <taxon>Methanobacteriota</taxon>
        <taxon>Thermococci</taxon>
        <taxon>Thermococcales</taxon>
        <taxon>Thermococcaceae</taxon>
        <taxon>Thermococcus</taxon>
    </lineage>
</organism>
<feature type="transmembrane region" description="Helical" evidence="1">
    <location>
        <begin position="624"/>
        <end position="646"/>
    </location>
</feature>
<name>A0AAE4NV90_9EURY</name>
<feature type="transmembrane region" description="Helical" evidence="1">
    <location>
        <begin position="525"/>
        <end position="544"/>
    </location>
</feature>
<keyword evidence="3" id="KW-1185">Reference proteome</keyword>
<feature type="transmembrane region" description="Helical" evidence="1">
    <location>
        <begin position="384"/>
        <end position="407"/>
    </location>
</feature>
<gene>
    <name evidence="2" type="ORF">RBI02_08225</name>
</gene>
<feature type="transmembrane region" description="Helical" evidence="1">
    <location>
        <begin position="339"/>
        <end position="363"/>
    </location>
</feature>
<dbReference type="RefSeq" id="WP_315342839.1">
    <property type="nucleotide sequence ID" value="NZ_JAVDZE010000004.1"/>
</dbReference>
<feature type="transmembrane region" description="Helical" evidence="1">
    <location>
        <begin position="413"/>
        <end position="432"/>
    </location>
</feature>
<accession>A0AAE4NV90</accession>
<feature type="transmembrane region" description="Helical" evidence="1">
    <location>
        <begin position="473"/>
        <end position="498"/>
    </location>
</feature>
<evidence type="ECO:0000313" key="3">
    <source>
        <dbReference type="Proteomes" id="UP001245683"/>
    </source>
</evidence>
<protein>
    <submittedName>
        <fullName evidence="2">Uncharacterized protein</fullName>
    </submittedName>
</protein>
<keyword evidence="1" id="KW-0472">Membrane</keyword>
<feature type="transmembrane region" description="Helical" evidence="1">
    <location>
        <begin position="583"/>
        <end position="603"/>
    </location>
</feature>
<sequence length="685" mass="76465">MMWHPVKVILRKRGLPFLLMVSFSISLIMLNLVSQVGEIVDSSIEYSFKEYRPHSVYNMEITLGGTPENFTSNPYEFMLEAENLSTIIKKHLGEDNVTSGVVLAFPWARLEPLEINNHTVYFSVYLFREPRDLMEFGFEGNFSGDSVIVLQENLTGNLSPETAVASFFNRSVHVVRAYGKFREYPLAKAEGVEYLQIAIPLRPWAVETTLRRVKPVLKTFSTFSVYVAVNLNNVYRDPEPLETLLERRVKDELINASITFYRDVICEQRSLVVRGNGWTYFNGTIMDPKEAEHAAFEKISTGNSSQYCVASLLGPSLEKRDILILVKNAGSQTVDFFELFGGLLVVFYLPLFTLVVYSASSIFADMKRDLNVLSVRGIGGRVVLVQKAAVLLLVTLTCLLGWVVFVYLNPGSVSFGVSILITLAVILSVLVSERLGELKPGSKLEITFAILTVIFLALGYFRINQTTVMGSGYWAVVILLALLLALIPLLGAFAGLWFHKASIFMLSLSSSFDVRPYVRTVMKHSALLTFAGYSFALAILPRITSVALVTNEIYREGYVNLVGYSKTLSLSLFGVYINELGRWFAFFGALSLLVLMGMALSYYSKLRDYSSTRGIEVTIAKKALFGFILRELLLIAAMATVVSLFLSLFVDAYIGITFTAGELSFTGSKIIVQSVFRPPHIFVWG</sequence>
<dbReference type="Proteomes" id="UP001245683">
    <property type="component" value="Unassembled WGS sequence"/>
</dbReference>